<dbReference type="AlphaFoldDB" id="A0A168KIU4"/>
<dbReference type="GO" id="GO:0003779">
    <property type="term" value="F:actin binding"/>
    <property type="evidence" value="ECO:0007669"/>
    <property type="project" value="InterPro"/>
</dbReference>
<dbReference type="InterPro" id="IPR003124">
    <property type="entry name" value="WH2_dom"/>
</dbReference>
<reference evidence="3 4" key="1">
    <citation type="journal article" date="2016" name="Genome Biol. Evol.">
        <title>Divergent and convergent evolution of fungal pathogenicity.</title>
        <authorList>
            <person name="Shang Y."/>
            <person name="Xiao G."/>
            <person name="Zheng P."/>
            <person name="Cen K."/>
            <person name="Zhan S."/>
            <person name="Wang C."/>
        </authorList>
    </citation>
    <scope>NUCLEOTIDE SEQUENCE [LARGE SCALE GENOMIC DNA]</scope>
    <source>
        <strain evidence="3 4">RCEF 1005</strain>
    </source>
</reference>
<dbReference type="STRING" id="1081108.A0A168KIU4"/>
<evidence type="ECO:0000256" key="1">
    <source>
        <dbReference type="SAM" id="MobiDB-lite"/>
    </source>
</evidence>
<organism evidence="3 4">
    <name type="scientific">Akanthomyces lecanii RCEF 1005</name>
    <dbReference type="NCBI Taxonomy" id="1081108"/>
    <lineage>
        <taxon>Eukaryota</taxon>
        <taxon>Fungi</taxon>
        <taxon>Dikarya</taxon>
        <taxon>Ascomycota</taxon>
        <taxon>Pezizomycotina</taxon>
        <taxon>Sordariomycetes</taxon>
        <taxon>Hypocreomycetidae</taxon>
        <taxon>Hypocreales</taxon>
        <taxon>Cordycipitaceae</taxon>
        <taxon>Akanthomyces</taxon>
        <taxon>Cordyceps confragosa</taxon>
    </lineage>
</organism>
<dbReference type="Pfam" id="PF02205">
    <property type="entry name" value="WH2"/>
    <property type="match status" value="1"/>
</dbReference>
<feature type="region of interest" description="Disordered" evidence="1">
    <location>
        <begin position="1"/>
        <end position="195"/>
    </location>
</feature>
<dbReference type="EMBL" id="AZHF01000001">
    <property type="protein sequence ID" value="OAA81755.1"/>
    <property type="molecule type" value="Genomic_DNA"/>
</dbReference>
<name>A0A168KIU4_CORDF</name>
<gene>
    <name evidence="3" type="ORF">LEL_01300</name>
</gene>
<sequence length="321" mass="31078">MPGPPPPPPPPPPPGMGGPPPPPPPPPGGAPGGIPGRPPPGRGALLADISKGKSLKKAVTNDRSAPAVAGGGTSSSGPPAGGAPPVPGLAPPVPGNRARSNSDQGTGGTSAGLESAAPQLGGLFAGGMPKLKKRGGGVDTGRDADSSYVSDPGESKLSVPRPPVSAPPPPSAGAPAIPGRPSLPVPGPGGLRKTTDTALISCSSASSSISSIRSTGATPASSNIICSWRASSSAALKRTSFASSCPSTTATPSPSPANELRALNCIGRDPTLRTIIADDSTSASSTSSSRCCSVTTICAFSAATTSPAIPQPWLVSPTVHA</sequence>
<comment type="caution">
    <text evidence="3">The sequence shown here is derived from an EMBL/GenBank/DDBJ whole genome shotgun (WGS) entry which is preliminary data.</text>
</comment>
<evidence type="ECO:0000313" key="3">
    <source>
        <dbReference type="EMBL" id="OAA81755.1"/>
    </source>
</evidence>
<evidence type="ECO:0000313" key="4">
    <source>
        <dbReference type="Proteomes" id="UP000076881"/>
    </source>
</evidence>
<dbReference type="OrthoDB" id="2430277at2759"/>
<protein>
    <submittedName>
        <fullName evidence="3">Actin-binding WH2</fullName>
    </submittedName>
</protein>
<feature type="domain" description="WH2" evidence="2">
    <location>
        <begin position="41"/>
        <end position="58"/>
    </location>
</feature>
<dbReference type="Proteomes" id="UP000076881">
    <property type="component" value="Unassembled WGS sequence"/>
</dbReference>
<accession>A0A168KIU4</accession>
<keyword evidence="4" id="KW-1185">Reference proteome</keyword>
<feature type="compositionally biased region" description="Pro residues" evidence="1">
    <location>
        <begin position="160"/>
        <end position="172"/>
    </location>
</feature>
<feature type="compositionally biased region" description="Pro residues" evidence="1">
    <location>
        <begin position="81"/>
        <end position="94"/>
    </location>
</feature>
<evidence type="ECO:0000259" key="2">
    <source>
        <dbReference type="PROSITE" id="PS51082"/>
    </source>
</evidence>
<proteinExistence type="predicted"/>
<feature type="compositionally biased region" description="Pro residues" evidence="1">
    <location>
        <begin position="1"/>
        <end position="29"/>
    </location>
</feature>
<dbReference type="PROSITE" id="PS51082">
    <property type="entry name" value="WH2"/>
    <property type="match status" value="1"/>
</dbReference>